<keyword evidence="3 6" id="KW-0677">Repeat</keyword>
<evidence type="ECO:0000256" key="2">
    <source>
        <dbReference type="ARBA" id="ARBA00022723"/>
    </source>
</evidence>
<evidence type="ECO:0000313" key="9">
    <source>
        <dbReference type="Proteomes" id="UP000268908"/>
    </source>
</evidence>
<comment type="similarity">
    <text evidence="6">Belongs to the NapF family.</text>
</comment>
<feature type="binding site" evidence="6">
    <location>
        <position position="40"/>
    </location>
    <ligand>
        <name>[4Fe-4S] cluster</name>
        <dbReference type="ChEBI" id="CHEBI:49883"/>
        <label>1</label>
    </ligand>
</feature>
<feature type="domain" description="4Fe-4S ferredoxin-type" evidence="7">
    <location>
        <begin position="25"/>
        <end position="54"/>
    </location>
</feature>
<feature type="binding site" evidence="6">
    <location>
        <position position="71"/>
    </location>
    <ligand>
        <name>[4Fe-4S] cluster</name>
        <dbReference type="ChEBI" id="CHEBI:49883"/>
        <label>2</label>
    </ligand>
</feature>
<dbReference type="NCBIfam" id="TIGR00402">
    <property type="entry name" value="napF"/>
    <property type="match status" value="1"/>
</dbReference>
<sequence length="158" mass="16897">MTSRRQFLRGRFSPRHRPLRPPWALAEEAFLAACTRCGDCVRACPQGILVDDGGYPRVEFGKGECTFCGDCVTTCKTGALQRIGNQVPWQLLPVIGEGCIARHGVVCRTCGDVCAATAIRFRPQLGGSALPEVEPSRCTGCGGCVAPCPARAIAMSRI</sequence>
<dbReference type="PROSITE" id="PS00198">
    <property type="entry name" value="4FE4S_FER_1"/>
    <property type="match status" value="2"/>
</dbReference>
<dbReference type="GO" id="GO:0051539">
    <property type="term" value="F:4 iron, 4 sulfur cluster binding"/>
    <property type="evidence" value="ECO:0007669"/>
    <property type="project" value="UniProtKB-UniRule"/>
</dbReference>
<dbReference type="AlphaFoldDB" id="A0A497XM11"/>
<dbReference type="Proteomes" id="UP000268908">
    <property type="component" value="Unassembled WGS sequence"/>
</dbReference>
<evidence type="ECO:0000256" key="4">
    <source>
        <dbReference type="ARBA" id="ARBA00023004"/>
    </source>
</evidence>
<feature type="binding site" evidence="6">
    <location>
        <position position="37"/>
    </location>
    <ligand>
        <name>[4Fe-4S] cluster</name>
        <dbReference type="ChEBI" id="CHEBI:49883"/>
        <label>1</label>
    </ligand>
</feature>
<keyword evidence="1 6" id="KW-0004">4Fe-4S</keyword>
<dbReference type="PANTHER" id="PTHR43687:SF1">
    <property type="entry name" value="FERREDOXIN III"/>
    <property type="match status" value="1"/>
</dbReference>
<dbReference type="PANTHER" id="PTHR43687">
    <property type="entry name" value="ADENYLYLSULFATE REDUCTASE, BETA SUBUNIT"/>
    <property type="match status" value="1"/>
</dbReference>
<name>A0A497XM11_9PROT</name>
<dbReference type="SUPFAM" id="SSF54862">
    <property type="entry name" value="4Fe-4S ferredoxins"/>
    <property type="match status" value="1"/>
</dbReference>
<comment type="caution">
    <text evidence="8">The sequence shown here is derived from an EMBL/GenBank/DDBJ whole genome shotgun (WGS) entry which is preliminary data.</text>
</comment>
<evidence type="ECO:0000313" key="8">
    <source>
        <dbReference type="EMBL" id="RLJ68440.1"/>
    </source>
</evidence>
<dbReference type="InterPro" id="IPR050572">
    <property type="entry name" value="Fe-S_Ferredoxin"/>
</dbReference>
<reference evidence="8 9" key="1">
    <citation type="submission" date="2018-10" db="EMBL/GenBank/DDBJ databases">
        <title>Genomic Encyclopedia of Type Strains, Phase IV (KMG-IV): sequencing the most valuable type-strain genomes for metagenomic binning, comparative biology and taxonomic classification.</title>
        <authorList>
            <person name="Goeker M."/>
        </authorList>
    </citation>
    <scope>NUCLEOTIDE SEQUENCE [LARGE SCALE GENOMIC DNA]</scope>
    <source>
        <strain evidence="8 9">DSM 26916</strain>
    </source>
</reference>
<feature type="domain" description="4Fe-4S ferredoxin-type" evidence="7">
    <location>
        <begin position="129"/>
        <end position="158"/>
    </location>
</feature>
<feature type="binding site" evidence="6">
    <location>
        <position position="75"/>
    </location>
    <ligand>
        <name>[4Fe-4S] cluster</name>
        <dbReference type="ChEBI" id="CHEBI:49883"/>
        <label>2</label>
    </ligand>
</feature>
<feature type="domain" description="4Fe-4S ferredoxin-type" evidence="7">
    <location>
        <begin position="56"/>
        <end position="85"/>
    </location>
</feature>
<feature type="binding site" evidence="6">
    <location>
        <position position="65"/>
    </location>
    <ligand>
        <name>[4Fe-4S] cluster</name>
        <dbReference type="ChEBI" id="CHEBI:49883"/>
        <label>2</label>
    </ligand>
</feature>
<dbReference type="PROSITE" id="PS51379">
    <property type="entry name" value="4FE4S_FER_2"/>
    <property type="match status" value="3"/>
</dbReference>
<evidence type="ECO:0000259" key="7">
    <source>
        <dbReference type="PROSITE" id="PS51379"/>
    </source>
</evidence>
<dbReference type="OrthoDB" id="9808559at2"/>
<feature type="binding site" evidence="6">
    <location>
        <position position="138"/>
    </location>
    <ligand>
        <name>[4Fe-4S] cluster</name>
        <dbReference type="ChEBI" id="CHEBI:49883"/>
        <label>3</label>
    </ligand>
</feature>
<feature type="binding site" evidence="6">
    <location>
        <position position="148"/>
    </location>
    <ligand>
        <name>[4Fe-4S] cluster</name>
        <dbReference type="ChEBI" id="CHEBI:49883"/>
        <label>3</label>
    </ligand>
</feature>
<dbReference type="HAMAP" id="MF_02201">
    <property type="entry name" value="NapF"/>
    <property type="match status" value="1"/>
</dbReference>
<keyword evidence="2 6" id="KW-0479">Metal-binding</keyword>
<dbReference type="Gene3D" id="3.30.70.20">
    <property type="match status" value="2"/>
</dbReference>
<evidence type="ECO:0000256" key="5">
    <source>
        <dbReference type="ARBA" id="ARBA00023014"/>
    </source>
</evidence>
<dbReference type="InterPro" id="IPR017896">
    <property type="entry name" value="4Fe4S_Fe-S-bd"/>
</dbReference>
<dbReference type="GO" id="GO:0046872">
    <property type="term" value="F:metal ion binding"/>
    <property type="evidence" value="ECO:0007669"/>
    <property type="project" value="UniProtKB-KW"/>
</dbReference>
<comment type="cofactor">
    <cofactor evidence="6">
        <name>[4Fe-4S] cluster</name>
        <dbReference type="ChEBI" id="CHEBI:49883"/>
    </cofactor>
</comment>
<dbReference type="InterPro" id="IPR004496">
    <property type="entry name" value="NapF"/>
</dbReference>
<proteinExistence type="inferred from homology"/>
<feature type="binding site" evidence="6">
    <location>
        <position position="141"/>
    </location>
    <ligand>
        <name>[4Fe-4S] cluster</name>
        <dbReference type="ChEBI" id="CHEBI:49883"/>
        <label>3</label>
    </ligand>
</feature>
<keyword evidence="9" id="KW-1185">Reference proteome</keyword>
<feature type="binding site" evidence="6">
    <location>
        <position position="68"/>
    </location>
    <ligand>
        <name>[4Fe-4S] cluster</name>
        <dbReference type="ChEBI" id="CHEBI:49883"/>
        <label>2</label>
    </ligand>
</feature>
<keyword evidence="5 6" id="KW-0411">Iron-sulfur</keyword>
<evidence type="ECO:0000256" key="3">
    <source>
        <dbReference type="ARBA" id="ARBA00022737"/>
    </source>
</evidence>
<comment type="subcellular location">
    <subcellularLocation>
        <location evidence="6">Cytoplasm</location>
    </subcellularLocation>
</comment>
<dbReference type="EMBL" id="RCCI01000004">
    <property type="protein sequence ID" value="RLJ68440.1"/>
    <property type="molecule type" value="Genomic_DNA"/>
</dbReference>
<dbReference type="CDD" id="cd10564">
    <property type="entry name" value="NapF_like"/>
    <property type="match status" value="1"/>
</dbReference>
<dbReference type="GO" id="GO:0005737">
    <property type="term" value="C:cytoplasm"/>
    <property type="evidence" value="ECO:0007669"/>
    <property type="project" value="UniProtKB-SubCell"/>
</dbReference>
<keyword evidence="4 6" id="KW-0408">Iron</keyword>
<protein>
    <recommendedName>
        <fullName evidence="6">Ferredoxin-type protein NapF</fullName>
    </recommendedName>
</protein>
<evidence type="ECO:0000256" key="1">
    <source>
        <dbReference type="ARBA" id="ARBA00022485"/>
    </source>
</evidence>
<organism evidence="8 9">
    <name type="scientific">Sulfurisoma sediminicola</name>
    <dbReference type="NCBI Taxonomy" id="1381557"/>
    <lineage>
        <taxon>Bacteria</taxon>
        <taxon>Pseudomonadati</taxon>
        <taxon>Pseudomonadota</taxon>
        <taxon>Betaproteobacteria</taxon>
        <taxon>Nitrosomonadales</taxon>
        <taxon>Sterolibacteriaceae</taxon>
        <taxon>Sulfurisoma</taxon>
    </lineage>
</organism>
<feature type="binding site" evidence="6">
    <location>
        <position position="34"/>
    </location>
    <ligand>
        <name>[4Fe-4S] cluster</name>
        <dbReference type="ChEBI" id="CHEBI:49883"/>
        <label>1</label>
    </ligand>
</feature>
<feature type="binding site" evidence="6">
    <location>
        <position position="144"/>
    </location>
    <ligand>
        <name>[4Fe-4S] cluster</name>
        <dbReference type="ChEBI" id="CHEBI:49883"/>
        <label>3</label>
    </ligand>
</feature>
<comment type="function">
    <text evidence="6">Could be involved in the maturation of NapA, the catalytic subunit of the periplasmic nitrate reductase, before its export into the periplasm.</text>
</comment>
<comment type="subunit">
    <text evidence="6">Interacts with the cytoplasmic NapA precursor.</text>
</comment>
<keyword evidence="6" id="KW-0963">Cytoplasm</keyword>
<gene>
    <name evidence="6" type="primary">napF</name>
    <name evidence="8" type="ORF">DFR35_1001</name>
</gene>
<evidence type="ECO:0000256" key="6">
    <source>
        <dbReference type="HAMAP-Rule" id="MF_02201"/>
    </source>
</evidence>
<dbReference type="Pfam" id="PF12838">
    <property type="entry name" value="Fer4_7"/>
    <property type="match status" value="2"/>
</dbReference>
<dbReference type="RefSeq" id="WP_121240338.1">
    <property type="nucleotide sequence ID" value="NZ_BHVV01000002.1"/>
</dbReference>
<feature type="binding site" evidence="6">
    <location>
        <position position="44"/>
    </location>
    <ligand>
        <name>[4Fe-4S] cluster</name>
        <dbReference type="ChEBI" id="CHEBI:49883"/>
        <label>1</label>
    </ligand>
</feature>
<dbReference type="InterPro" id="IPR017900">
    <property type="entry name" value="4Fe4S_Fe_S_CS"/>
</dbReference>
<accession>A0A497XM11</accession>